<dbReference type="Proteomes" id="UP000288805">
    <property type="component" value="Unassembled WGS sequence"/>
</dbReference>
<evidence type="ECO:0000313" key="1">
    <source>
        <dbReference type="EMBL" id="RVW43487.1"/>
    </source>
</evidence>
<dbReference type="AlphaFoldDB" id="A0A438E6S0"/>
<gene>
    <name evidence="1" type="primary">VvCHDh000048_6</name>
    <name evidence="1" type="ORF">CK203_095359</name>
</gene>
<reference evidence="1 2" key="1">
    <citation type="journal article" date="2018" name="PLoS Genet.">
        <title>Population sequencing reveals clonal diversity and ancestral inbreeding in the grapevine cultivar Chardonnay.</title>
        <authorList>
            <person name="Roach M.J."/>
            <person name="Johnson D.L."/>
            <person name="Bohlmann J."/>
            <person name="van Vuuren H.J."/>
            <person name="Jones S.J."/>
            <person name="Pretorius I.S."/>
            <person name="Schmidt S.A."/>
            <person name="Borneman A.R."/>
        </authorList>
    </citation>
    <scope>NUCLEOTIDE SEQUENCE [LARGE SCALE GENOMIC DNA]</scope>
    <source>
        <strain evidence="2">cv. Chardonnay</strain>
        <tissue evidence="1">Leaf</tissue>
    </source>
</reference>
<sequence>MGGVIGGLILFILNYNWSEVVSMNDGTYIGFMCFMSVDIVLTLAILHPSHVVRDDGNHYTNIKNSDVSREVVEILKLFRNWKMPLMVPAVWASTRPRPAPRGTGMESH</sequence>
<organism evidence="1 2">
    <name type="scientific">Vitis vinifera</name>
    <name type="common">Grape</name>
    <dbReference type="NCBI Taxonomy" id="29760"/>
    <lineage>
        <taxon>Eukaryota</taxon>
        <taxon>Viridiplantae</taxon>
        <taxon>Streptophyta</taxon>
        <taxon>Embryophyta</taxon>
        <taxon>Tracheophyta</taxon>
        <taxon>Spermatophyta</taxon>
        <taxon>Magnoliopsida</taxon>
        <taxon>eudicotyledons</taxon>
        <taxon>Gunneridae</taxon>
        <taxon>Pentapetalae</taxon>
        <taxon>rosids</taxon>
        <taxon>Vitales</taxon>
        <taxon>Vitaceae</taxon>
        <taxon>Viteae</taxon>
        <taxon>Vitis</taxon>
    </lineage>
</organism>
<name>A0A438E6S0_VITVI</name>
<dbReference type="EMBL" id="QGNW01001380">
    <property type="protein sequence ID" value="RVW43487.1"/>
    <property type="molecule type" value="Genomic_DNA"/>
</dbReference>
<protein>
    <submittedName>
        <fullName evidence="1">UNC93-like protein 1</fullName>
    </submittedName>
</protein>
<evidence type="ECO:0000313" key="2">
    <source>
        <dbReference type="Proteomes" id="UP000288805"/>
    </source>
</evidence>
<comment type="caution">
    <text evidence="1">The sequence shown here is derived from an EMBL/GenBank/DDBJ whole genome shotgun (WGS) entry which is preliminary data.</text>
</comment>
<proteinExistence type="predicted"/>
<accession>A0A438E6S0</accession>